<keyword evidence="11" id="KW-0325">Glycoprotein</keyword>
<dbReference type="PANTHER" id="PTHR11731">
    <property type="entry name" value="PROTEASE FAMILY S9B,C DIPEPTIDYL-PEPTIDASE IV-RELATED"/>
    <property type="match status" value="1"/>
</dbReference>
<dbReference type="GO" id="GO:0005886">
    <property type="term" value="C:plasma membrane"/>
    <property type="evidence" value="ECO:0007669"/>
    <property type="project" value="TreeGrafter"/>
</dbReference>
<evidence type="ECO:0000256" key="5">
    <source>
        <dbReference type="ARBA" id="ARBA00022692"/>
    </source>
</evidence>
<feature type="domain" description="Peptidase S9 prolyl oligopeptidase catalytic" evidence="14">
    <location>
        <begin position="483"/>
        <end position="685"/>
    </location>
</feature>
<name>A0A8K0GFV4_IGNLU</name>
<protein>
    <recommendedName>
        <fullName evidence="13">Venom dipeptidyl peptidase 4</fullName>
    </recommendedName>
</protein>
<dbReference type="Gene3D" id="3.40.50.1820">
    <property type="entry name" value="alpha/beta hydrolase"/>
    <property type="match status" value="1"/>
</dbReference>
<dbReference type="InterPro" id="IPR002469">
    <property type="entry name" value="Peptidase_S9B_N"/>
</dbReference>
<evidence type="ECO:0000256" key="1">
    <source>
        <dbReference type="ARBA" id="ARBA00004606"/>
    </source>
</evidence>
<evidence type="ECO:0000256" key="12">
    <source>
        <dbReference type="ARBA" id="ARBA00037847"/>
    </source>
</evidence>
<evidence type="ECO:0000256" key="2">
    <source>
        <dbReference type="ARBA" id="ARBA00010036"/>
    </source>
</evidence>
<keyword evidence="17" id="KW-1185">Reference proteome</keyword>
<dbReference type="PANTHER" id="PTHR11731:SF200">
    <property type="entry name" value="DIPEPTIDYL PEPTIDASE 10, ISOFORM B"/>
    <property type="match status" value="1"/>
</dbReference>
<evidence type="ECO:0000313" key="17">
    <source>
        <dbReference type="Proteomes" id="UP000801492"/>
    </source>
</evidence>
<dbReference type="InterPro" id="IPR050278">
    <property type="entry name" value="Serine_Prot_S9B/DPPIV"/>
</dbReference>
<evidence type="ECO:0000256" key="6">
    <source>
        <dbReference type="ARBA" id="ARBA00022801"/>
    </source>
</evidence>
<accession>A0A8K0GFV4</accession>
<evidence type="ECO:0000256" key="4">
    <source>
        <dbReference type="ARBA" id="ARBA00022670"/>
    </source>
</evidence>
<dbReference type="Gene3D" id="2.140.10.30">
    <property type="entry name" value="Dipeptidylpeptidase IV, N-terminal domain"/>
    <property type="match status" value="1"/>
</dbReference>
<evidence type="ECO:0000256" key="7">
    <source>
        <dbReference type="ARBA" id="ARBA00022825"/>
    </source>
</evidence>
<sequence length="689" mass="77229">MDKLQSTVLLPSSMPVLGTAVEFSLSPDHRFVLVAHDFRKLYRHSYVAQYTIVNLETKGTSILSAHGEIVLQLAVWGPVGNSIVFVARNNVFYRKSALSPTVRQITTDGIIGNVYNGVPDWVYEEEVFSSNKALWFSPDGRKLAYAKFTDTFVKLMTLPVYGEPGSLDFQYTRAVQVRYPKPGTRNPFVSLHVADLDTNSPTLNLEAPSNIIEKEPILSAVAWANNITVSAIWMNRVQNESSIVTYSAEEPFTTQIIKSLQQKGGWLELFTAPIFSEDGSELILILSQDQVGDAGSYRHIALLKREQNSEIKPLTKGKFVVTEILGWDEKNKLVYYQATTPSNSAVQHVYSVSTSTSETKCLTCILKTSLSNSECTYNSAEFSPDFSNYVINCDGPGVPESLLFSRHKRVAVWENNEEVNNVVKDTIIPKIEKLSFDVADGFKANVLLKLPPDLDPTGNTKYPMLVNVYGGPDSYQVVDRFNLDWGSYLAANKSIIYATIDGRGSGLRGDKLLFALYRRLGTVEIADQINVTRQIQQTLPYVDGSRTAIWGWSYGGFASGMALATDTQGVFKCGISVAPVTDWALYDSIYTERFMGLPTEDDNLKGYENAQLVTKYEGLRDKQYFLIHGTLDDNVHYQQSMLWAKVLEQKDILFRQLSYPDEDHGLASVRPHLHHSLEKFLDECFIEDE</sequence>
<dbReference type="GO" id="GO:0004177">
    <property type="term" value="F:aminopeptidase activity"/>
    <property type="evidence" value="ECO:0007669"/>
    <property type="project" value="UniProtKB-KW"/>
</dbReference>
<dbReference type="SUPFAM" id="SSF53474">
    <property type="entry name" value="alpha/beta-Hydrolases"/>
    <property type="match status" value="1"/>
</dbReference>
<proteinExistence type="inferred from homology"/>
<dbReference type="EMBL" id="VTPC01003992">
    <property type="protein sequence ID" value="KAF2897646.1"/>
    <property type="molecule type" value="Genomic_DNA"/>
</dbReference>
<keyword evidence="3" id="KW-0031">Aminopeptidase</keyword>
<keyword evidence="7" id="KW-0720">Serine protease</keyword>
<comment type="caution">
    <text evidence="16">The sequence shown here is derived from an EMBL/GenBank/DDBJ whole genome shotgun (WGS) entry which is preliminary data.</text>
</comment>
<keyword evidence="8" id="KW-0735">Signal-anchor</keyword>
<reference evidence="16" key="1">
    <citation type="submission" date="2019-08" db="EMBL/GenBank/DDBJ databases">
        <title>The genome of the North American firefly Photinus pyralis.</title>
        <authorList>
            <consortium name="Photinus pyralis genome working group"/>
            <person name="Fallon T.R."/>
            <person name="Sander Lower S.E."/>
            <person name="Weng J.-K."/>
        </authorList>
    </citation>
    <scope>NUCLEOTIDE SEQUENCE</scope>
    <source>
        <strain evidence="16">TRF0915ILg1</strain>
        <tissue evidence="16">Whole body</tissue>
    </source>
</reference>
<evidence type="ECO:0000256" key="9">
    <source>
        <dbReference type="ARBA" id="ARBA00022989"/>
    </source>
</evidence>
<dbReference type="GO" id="GO:0006508">
    <property type="term" value="P:proteolysis"/>
    <property type="evidence" value="ECO:0007669"/>
    <property type="project" value="UniProtKB-KW"/>
</dbReference>
<dbReference type="Pfam" id="PF00930">
    <property type="entry name" value="DPPIV_N"/>
    <property type="match status" value="1"/>
</dbReference>
<comment type="subcellular location">
    <subcellularLocation>
        <location evidence="12">Endomembrane system</location>
        <topology evidence="12">Single-pass membrane protein</topology>
    </subcellularLocation>
    <subcellularLocation>
        <location evidence="1">Membrane</location>
        <topology evidence="1">Single-pass type II membrane protein</topology>
    </subcellularLocation>
</comment>
<evidence type="ECO:0000259" key="14">
    <source>
        <dbReference type="Pfam" id="PF00326"/>
    </source>
</evidence>
<dbReference type="InterPro" id="IPR001375">
    <property type="entry name" value="Peptidase_S9_cat"/>
</dbReference>
<dbReference type="Pfam" id="PF00326">
    <property type="entry name" value="Peptidase_S9"/>
    <property type="match status" value="1"/>
</dbReference>
<evidence type="ECO:0000313" key="16">
    <source>
        <dbReference type="EMBL" id="KAF2897646.1"/>
    </source>
</evidence>
<evidence type="ECO:0000259" key="15">
    <source>
        <dbReference type="Pfam" id="PF00930"/>
    </source>
</evidence>
<gene>
    <name evidence="16" type="ORF">ILUMI_08531</name>
</gene>
<comment type="similarity">
    <text evidence="2">Belongs to the peptidase S9B family. DPPIV subfamily.</text>
</comment>
<keyword evidence="10" id="KW-0472">Membrane</keyword>
<keyword evidence="4" id="KW-0645">Protease</keyword>
<dbReference type="AlphaFoldDB" id="A0A8K0GFV4"/>
<keyword evidence="5" id="KW-0812">Transmembrane</keyword>
<dbReference type="OrthoDB" id="16520at2759"/>
<dbReference type="InterPro" id="IPR029058">
    <property type="entry name" value="AB_hydrolase_fold"/>
</dbReference>
<keyword evidence="6" id="KW-0378">Hydrolase</keyword>
<dbReference type="GO" id="GO:0012505">
    <property type="term" value="C:endomembrane system"/>
    <property type="evidence" value="ECO:0007669"/>
    <property type="project" value="UniProtKB-SubCell"/>
</dbReference>
<evidence type="ECO:0000256" key="8">
    <source>
        <dbReference type="ARBA" id="ARBA00022968"/>
    </source>
</evidence>
<dbReference type="Proteomes" id="UP000801492">
    <property type="component" value="Unassembled WGS sequence"/>
</dbReference>
<dbReference type="FunFam" id="3.40.50.1820:FF:000003">
    <property type="entry name" value="Dipeptidyl peptidase 4"/>
    <property type="match status" value="1"/>
</dbReference>
<keyword evidence="9" id="KW-1133">Transmembrane helix</keyword>
<dbReference type="SUPFAM" id="SSF82171">
    <property type="entry name" value="DPP6 N-terminal domain-like"/>
    <property type="match status" value="1"/>
</dbReference>
<dbReference type="GO" id="GO:0008239">
    <property type="term" value="F:dipeptidyl-peptidase activity"/>
    <property type="evidence" value="ECO:0007669"/>
    <property type="project" value="TreeGrafter"/>
</dbReference>
<feature type="domain" description="Dipeptidylpeptidase IV N-terminal" evidence="15">
    <location>
        <begin position="26"/>
        <end position="399"/>
    </location>
</feature>
<organism evidence="16 17">
    <name type="scientific">Ignelater luminosus</name>
    <name type="common">Cucubano</name>
    <name type="synonym">Pyrophorus luminosus</name>
    <dbReference type="NCBI Taxonomy" id="2038154"/>
    <lineage>
        <taxon>Eukaryota</taxon>
        <taxon>Metazoa</taxon>
        <taxon>Ecdysozoa</taxon>
        <taxon>Arthropoda</taxon>
        <taxon>Hexapoda</taxon>
        <taxon>Insecta</taxon>
        <taxon>Pterygota</taxon>
        <taxon>Neoptera</taxon>
        <taxon>Endopterygota</taxon>
        <taxon>Coleoptera</taxon>
        <taxon>Polyphaga</taxon>
        <taxon>Elateriformia</taxon>
        <taxon>Elateroidea</taxon>
        <taxon>Elateridae</taxon>
        <taxon>Agrypninae</taxon>
        <taxon>Pyrophorini</taxon>
        <taxon>Ignelater</taxon>
    </lineage>
</organism>
<dbReference type="GO" id="GO:0008236">
    <property type="term" value="F:serine-type peptidase activity"/>
    <property type="evidence" value="ECO:0007669"/>
    <property type="project" value="UniProtKB-KW"/>
</dbReference>
<evidence type="ECO:0000256" key="13">
    <source>
        <dbReference type="ARBA" id="ARBA00072929"/>
    </source>
</evidence>
<evidence type="ECO:0000256" key="11">
    <source>
        <dbReference type="ARBA" id="ARBA00023180"/>
    </source>
</evidence>
<evidence type="ECO:0000256" key="10">
    <source>
        <dbReference type="ARBA" id="ARBA00023136"/>
    </source>
</evidence>
<evidence type="ECO:0000256" key="3">
    <source>
        <dbReference type="ARBA" id="ARBA00022438"/>
    </source>
</evidence>